<dbReference type="AlphaFoldDB" id="A0AAV7V1K1"/>
<accession>A0AAV7V1K1</accession>
<protein>
    <submittedName>
        <fullName evidence="1">Uncharacterized protein</fullName>
    </submittedName>
</protein>
<comment type="caution">
    <text evidence="1">The sequence shown here is derived from an EMBL/GenBank/DDBJ whole genome shotgun (WGS) entry which is preliminary data.</text>
</comment>
<gene>
    <name evidence="1" type="ORF">NDU88_003944</name>
</gene>
<keyword evidence="2" id="KW-1185">Reference proteome</keyword>
<evidence type="ECO:0000313" key="1">
    <source>
        <dbReference type="EMBL" id="KAJ1194656.1"/>
    </source>
</evidence>
<dbReference type="EMBL" id="JANPWB010000004">
    <property type="protein sequence ID" value="KAJ1194656.1"/>
    <property type="molecule type" value="Genomic_DNA"/>
</dbReference>
<proteinExistence type="predicted"/>
<organism evidence="1 2">
    <name type="scientific">Pleurodeles waltl</name>
    <name type="common">Iberian ribbed newt</name>
    <dbReference type="NCBI Taxonomy" id="8319"/>
    <lineage>
        <taxon>Eukaryota</taxon>
        <taxon>Metazoa</taxon>
        <taxon>Chordata</taxon>
        <taxon>Craniata</taxon>
        <taxon>Vertebrata</taxon>
        <taxon>Euteleostomi</taxon>
        <taxon>Amphibia</taxon>
        <taxon>Batrachia</taxon>
        <taxon>Caudata</taxon>
        <taxon>Salamandroidea</taxon>
        <taxon>Salamandridae</taxon>
        <taxon>Pleurodelinae</taxon>
        <taxon>Pleurodeles</taxon>
    </lineage>
</organism>
<dbReference type="Proteomes" id="UP001066276">
    <property type="component" value="Chromosome 2_2"/>
</dbReference>
<name>A0AAV7V1K1_PLEWA</name>
<evidence type="ECO:0000313" key="2">
    <source>
        <dbReference type="Proteomes" id="UP001066276"/>
    </source>
</evidence>
<sequence>MAWRCVSTSSSMFTDLESVLPRGYALRLRQSPGWRLAALGEPLWDPVQGAQNGGAGKERIGRSHFQNSGRPAEVATLLHYLVPHRRG</sequence>
<reference evidence="1" key="1">
    <citation type="journal article" date="2022" name="bioRxiv">
        <title>Sequencing and chromosome-scale assembly of the giantPleurodeles waltlgenome.</title>
        <authorList>
            <person name="Brown T."/>
            <person name="Elewa A."/>
            <person name="Iarovenko S."/>
            <person name="Subramanian E."/>
            <person name="Araus A.J."/>
            <person name="Petzold A."/>
            <person name="Susuki M."/>
            <person name="Suzuki K.-i.T."/>
            <person name="Hayashi T."/>
            <person name="Toyoda A."/>
            <person name="Oliveira C."/>
            <person name="Osipova E."/>
            <person name="Leigh N.D."/>
            <person name="Simon A."/>
            <person name="Yun M.H."/>
        </authorList>
    </citation>
    <scope>NUCLEOTIDE SEQUENCE</scope>
    <source>
        <strain evidence="1">20211129_DDA</strain>
        <tissue evidence="1">Liver</tissue>
    </source>
</reference>